<dbReference type="InterPro" id="IPR038501">
    <property type="entry name" value="Spore_GerAC_C_sf"/>
</dbReference>
<organism evidence="11 12">
    <name type="scientific">Halobacillus mangrovi</name>
    <dbReference type="NCBI Taxonomy" id="402384"/>
    <lineage>
        <taxon>Bacteria</taxon>
        <taxon>Bacillati</taxon>
        <taxon>Bacillota</taxon>
        <taxon>Bacilli</taxon>
        <taxon>Bacillales</taxon>
        <taxon>Bacillaceae</taxon>
        <taxon>Halobacillus</taxon>
    </lineage>
</organism>
<dbReference type="RefSeq" id="WP_085030994.1">
    <property type="nucleotide sequence ID" value="NZ_CP020772.1"/>
</dbReference>
<dbReference type="PANTHER" id="PTHR35789:SF1">
    <property type="entry name" value="SPORE GERMINATION PROTEIN B3"/>
    <property type="match status" value="1"/>
</dbReference>
<feature type="signal peptide" evidence="8">
    <location>
        <begin position="1"/>
        <end position="20"/>
    </location>
</feature>
<evidence type="ECO:0000313" key="12">
    <source>
        <dbReference type="Proteomes" id="UP000192527"/>
    </source>
</evidence>
<comment type="subcellular location">
    <subcellularLocation>
        <location evidence="1">Membrane</location>
        <topology evidence="1">Lipid-anchor</topology>
    </subcellularLocation>
</comment>
<evidence type="ECO:0000256" key="1">
    <source>
        <dbReference type="ARBA" id="ARBA00004635"/>
    </source>
</evidence>
<sequence>MKIFYFFVLAVSIFLSGCSAQNELDELLILSGIGIDEGENGGVKIILKATNPQANSSGQETGGSNQAPSYTFVSEGKDVIEAFSNVNELLGRRPFFAHISALVVGEGFARNQGVKELIDYMERHYEIRDSYLFFIAKGEKAESIMNLFTPIENSSVFTIDRMVSIAGEAHGMKDGIKLEDFIKWSFGDNRDPVALGVEKVDVEVQSTNAEVLNNIEGNKNAVRLTGVAAFKNNHLVDWLTGKETQSFAILTNHTGQTLTYSVPCSEGEGTIGFSLKEMKKDFKPKLQKGKLTYDINLRAQITLKGFTCPMKLSTNQGVEELQQIVNKTLEKDLTSSIEKAQELQLDYFGIRNQLFRNETKQWEKVKDDWENLYKNMEINTQVHVYLESPGARVDNNEEKK</sequence>
<dbReference type="GO" id="GO:0016020">
    <property type="term" value="C:membrane"/>
    <property type="evidence" value="ECO:0007669"/>
    <property type="project" value="UniProtKB-SubCell"/>
</dbReference>
<dbReference type="EMBL" id="CP020772">
    <property type="protein sequence ID" value="ARI78535.1"/>
    <property type="molecule type" value="Genomic_DNA"/>
</dbReference>
<feature type="domain" description="Spore germination GerAC-like C-terminal" evidence="9">
    <location>
        <begin position="225"/>
        <end position="390"/>
    </location>
</feature>
<dbReference type="InterPro" id="IPR046953">
    <property type="entry name" value="Spore_GerAC-like_C"/>
</dbReference>
<comment type="similarity">
    <text evidence="2">Belongs to the GerABKC lipoprotein family.</text>
</comment>
<accession>A0A1W5ZYX0</accession>
<dbReference type="Pfam" id="PF25198">
    <property type="entry name" value="Spore_GerAC_N"/>
    <property type="match status" value="1"/>
</dbReference>
<dbReference type="AlphaFoldDB" id="A0A1W5ZYX0"/>
<keyword evidence="7" id="KW-0449">Lipoprotein</keyword>
<dbReference type="PANTHER" id="PTHR35789">
    <property type="entry name" value="SPORE GERMINATION PROTEIN B3"/>
    <property type="match status" value="1"/>
</dbReference>
<dbReference type="OrthoDB" id="9816067at2"/>
<evidence type="ECO:0000256" key="2">
    <source>
        <dbReference type="ARBA" id="ARBA00007886"/>
    </source>
</evidence>
<keyword evidence="3" id="KW-0309">Germination</keyword>
<evidence type="ECO:0000313" key="11">
    <source>
        <dbReference type="EMBL" id="ARI78535.1"/>
    </source>
</evidence>
<dbReference type="Pfam" id="PF05504">
    <property type="entry name" value="Spore_GerAC"/>
    <property type="match status" value="1"/>
</dbReference>
<dbReference type="Proteomes" id="UP000192527">
    <property type="component" value="Chromosome"/>
</dbReference>
<evidence type="ECO:0000256" key="4">
    <source>
        <dbReference type="ARBA" id="ARBA00022729"/>
    </source>
</evidence>
<proteinExistence type="inferred from homology"/>
<dbReference type="GO" id="GO:0009847">
    <property type="term" value="P:spore germination"/>
    <property type="evidence" value="ECO:0007669"/>
    <property type="project" value="InterPro"/>
</dbReference>
<protein>
    <submittedName>
        <fullName evidence="11">Uncharacterized protein</fullName>
    </submittedName>
</protein>
<reference evidence="11 12" key="1">
    <citation type="submission" date="2017-04" db="EMBL/GenBank/DDBJ databases">
        <title>The whole genome sequencing and assembly of Halobacillus mangrovi strain.</title>
        <authorList>
            <person name="Lee S.-J."/>
            <person name="Park M.-K."/>
            <person name="Kim J.-Y."/>
            <person name="Lee Y.-J."/>
            <person name="Yi H."/>
            <person name="Bahn Y.-S."/>
            <person name="Kim J.F."/>
            <person name="Lee D.-W."/>
        </authorList>
    </citation>
    <scope>NUCLEOTIDE SEQUENCE [LARGE SCALE GENOMIC DNA]</scope>
    <source>
        <strain evidence="11 12">KTB 131</strain>
    </source>
</reference>
<dbReference type="KEGG" id="hmn:HM131_17580"/>
<evidence type="ECO:0000259" key="10">
    <source>
        <dbReference type="Pfam" id="PF25198"/>
    </source>
</evidence>
<dbReference type="STRING" id="402384.HM131_17580"/>
<gene>
    <name evidence="11" type="ORF">HM131_17580</name>
</gene>
<dbReference type="InterPro" id="IPR008844">
    <property type="entry name" value="Spore_GerAC-like"/>
</dbReference>
<keyword evidence="4 8" id="KW-0732">Signal</keyword>
<evidence type="ECO:0000256" key="8">
    <source>
        <dbReference type="SAM" id="SignalP"/>
    </source>
</evidence>
<feature type="chain" id="PRO_5013139790" evidence="8">
    <location>
        <begin position="21"/>
        <end position="400"/>
    </location>
</feature>
<dbReference type="InterPro" id="IPR057336">
    <property type="entry name" value="GerAC_N"/>
</dbReference>
<evidence type="ECO:0000256" key="7">
    <source>
        <dbReference type="ARBA" id="ARBA00023288"/>
    </source>
</evidence>
<dbReference type="PROSITE" id="PS51257">
    <property type="entry name" value="PROKAR_LIPOPROTEIN"/>
    <property type="match status" value="1"/>
</dbReference>
<keyword evidence="5" id="KW-0472">Membrane</keyword>
<dbReference type="NCBIfam" id="TIGR02887">
    <property type="entry name" value="spore_ger_x_C"/>
    <property type="match status" value="1"/>
</dbReference>
<keyword evidence="12" id="KW-1185">Reference proteome</keyword>
<evidence type="ECO:0000259" key="9">
    <source>
        <dbReference type="Pfam" id="PF05504"/>
    </source>
</evidence>
<evidence type="ECO:0000256" key="6">
    <source>
        <dbReference type="ARBA" id="ARBA00023139"/>
    </source>
</evidence>
<evidence type="ECO:0000256" key="3">
    <source>
        <dbReference type="ARBA" id="ARBA00022544"/>
    </source>
</evidence>
<evidence type="ECO:0000256" key="5">
    <source>
        <dbReference type="ARBA" id="ARBA00023136"/>
    </source>
</evidence>
<feature type="domain" description="Spore germination protein N-terminal" evidence="10">
    <location>
        <begin position="21"/>
        <end position="194"/>
    </location>
</feature>
<name>A0A1W5ZYX0_9BACI</name>
<dbReference type="Gene3D" id="3.30.300.210">
    <property type="entry name" value="Nutrient germinant receptor protein C, domain 3"/>
    <property type="match status" value="1"/>
</dbReference>
<keyword evidence="6" id="KW-0564">Palmitate</keyword>